<dbReference type="AlphaFoldDB" id="A0A6A6Q984"/>
<keyword evidence="3" id="KW-1185">Reference proteome</keyword>
<dbReference type="EMBL" id="MU004203">
    <property type="protein sequence ID" value="KAF2488526.1"/>
    <property type="molecule type" value="Genomic_DNA"/>
</dbReference>
<accession>A0A6A6Q984</accession>
<protein>
    <submittedName>
        <fullName evidence="2">Uncharacterized protein</fullName>
    </submittedName>
</protein>
<dbReference type="OrthoDB" id="10528610at2759"/>
<reference evidence="2" key="1">
    <citation type="journal article" date="2020" name="Stud. Mycol.">
        <title>101 Dothideomycetes genomes: a test case for predicting lifestyles and emergence of pathogens.</title>
        <authorList>
            <person name="Haridas S."/>
            <person name="Albert R."/>
            <person name="Binder M."/>
            <person name="Bloem J."/>
            <person name="Labutti K."/>
            <person name="Salamov A."/>
            <person name="Andreopoulos B."/>
            <person name="Baker S."/>
            <person name="Barry K."/>
            <person name="Bills G."/>
            <person name="Bluhm B."/>
            <person name="Cannon C."/>
            <person name="Castanera R."/>
            <person name="Culley D."/>
            <person name="Daum C."/>
            <person name="Ezra D."/>
            <person name="Gonzalez J."/>
            <person name="Henrissat B."/>
            <person name="Kuo A."/>
            <person name="Liang C."/>
            <person name="Lipzen A."/>
            <person name="Lutzoni F."/>
            <person name="Magnuson J."/>
            <person name="Mondo S."/>
            <person name="Nolan M."/>
            <person name="Ohm R."/>
            <person name="Pangilinan J."/>
            <person name="Park H.-J."/>
            <person name="Ramirez L."/>
            <person name="Alfaro M."/>
            <person name="Sun H."/>
            <person name="Tritt A."/>
            <person name="Yoshinaga Y."/>
            <person name="Zwiers L.-H."/>
            <person name="Turgeon B."/>
            <person name="Goodwin S."/>
            <person name="Spatafora J."/>
            <person name="Crous P."/>
            <person name="Grigoriev I."/>
        </authorList>
    </citation>
    <scope>NUCLEOTIDE SEQUENCE</scope>
    <source>
        <strain evidence="2">CBS 269.34</strain>
    </source>
</reference>
<evidence type="ECO:0000313" key="2">
    <source>
        <dbReference type="EMBL" id="KAF2488526.1"/>
    </source>
</evidence>
<evidence type="ECO:0000256" key="1">
    <source>
        <dbReference type="SAM" id="MobiDB-lite"/>
    </source>
</evidence>
<proteinExistence type="predicted"/>
<organism evidence="2 3">
    <name type="scientific">Lophium mytilinum</name>
    <dbReference type="NCBI Taxonomy" id="390894"/>
    <lineage>
        <taxon>Eukaryota</taxon>
        <taxon>Fungi</taxon>
        <taxon>Dikarya</taxon>
        <taxon>Ascomycota</taxon>
        <taxon>Pezizomycotina</taxon>
        <taxon>Dothideomycetes</taxon>
        <taxon>Pleosporomycetidae</taxon>
        <taxon>Mytilinidiales</taxon>
        <taxon>Mytilinidiaceae</taxon>
        <taxon>Lophium</taxon>
    </lineage>
</organism>
<gene>
    <name evidence="2" type="ORF">BU16DRAFT_545518</name>
</gene>
<sequence length="249" mass="28668">MDHSCSRKRTRPLGRRTLSVDRGIAELYGRKPEGSSELPTDKDSDVESDVVQREIPRRNSAPSLPTATWKVLDGNSTYNPAALRDSWVSPHNSNTTRRFETQVPSTLEACLKTNLPIPTATQDSGVYTTSYPFIRGALLTNGFDIRTQKHEVTFYEPYYGPPEHAIRADAMDVSSDRTVPSPVKMSPQTYNPNWRQREEYAEKRKRQKEQRAEAQRKQWERKKERAIRVATRWGSAEQWRWCTKPTVAE</sequence>
<dbReference type="Proteomes" id="UP000799750">
    <property type="component" value="Unassembled WGS sequence"/>
</dbReference>
<feature type="region of interest" description="Disordered" evidence="1">
    <location>
        <begin position="1"/>
        <end position="68"/>
    </location>
</feature>
<name>A0A6A6Q984_9PEZI</name>
<feature type="compositionally biased region" description="Basic and acidic residues" evidence="1">
    <location>
        <begin position="28"/>
        <end position="57"/>
    </location>
</feature>
<evidence type="ECO:0000313" key="3">
    <source>
        <dbReference type="Proteomes" id="UP000799750"/>
    </source>
</evidence>
<feature type="compositionally biased region" description="Basic residues" evidence="1">
    <location>
        <begin position="1"/>
        <end position="14"/>
    </location>
</feature>
<feature type="region of interest" description="Disordered" evidence="1">
    <location>
        <begin position="199"/>
        <end position="223"/>
    </location>
</feature>
<feature type="compositionally biased region" description="Basic and acidic residues" evidence="1">
    <location>
        <begin position="209"/>
        <end position="223"/>
    </location>
</feature>